<reference evidence="2" key="1">
    <citation type="submission" date="2019-09" db="UniProtKB">
        <authorList>
            <consortium name="WormBaseParasite"/>
        </authorList>
    </citation>
    <scope>IDENTIFICATION</scope>
</reference>
<dbReference type="WBParaSite" id="HPBE_0002295601-mRNA-1">
    <property type="protein sequence ID" value="HPBE_0002295601-mRNA-1"/>
    <property type="gene ID" value="HPBE_0002295601"/>
</dbReference>
<organism evidence="1 2">
    <name type="scientific">Heligmosomoides polygyrus</name>
    <name type="common">Parasitic roundworm</name>
    <dbReference type="NCBI Taxonomy" id="6339"/>
    <lineage>
        <taxon>Eukaryota</taxon>
        <taxon>Metazoa</taxon>
        <taxon>Ecdysozoa</taxon>
        <taxon>Nematoda</taxon>
        <taxon>Chromadorea</taxon>
        <taxon>Rhabditida</taxon>
        <taxon>Rhabditina</taxon>
        <taxon>Rhabditomorpha</taxon>
        <taxon>Strongyloidea</taxon>
        <taxon>Heligmosomidae</taxon>
        <taxon>Heligmosomoides</taxon>
    </lineage>
</organism>
<name>A0A183GJU6_HELPZ</name>
<proteinExistence type="predicted"/>
<evidence type="ECO:0000313" key="2">
    <source>
        <dbReference type="WBParaSite" id="HPBE_0002295601-mRNA-1"/>
    </source>
</evidence>
<evidence type="ECO:0000313" key="1">
    <source>
        <dbReference type="Proteomes" id="UP000050761"/>
    </source>
</evidence>
<dbReference type="Proteomes" id="UP000050761">
    <property type="component" value="Unassembled WGS sequence"/>
</dbReference>
<accession>A0A183GJU6</accession>
<dbReference type="AlphaFoldDB" id="A0A183GJU6"/>
<sequence length="138" mass="15893">LSKREYPSVLKEASHILERSFGCKVIHRGNQSHVIRMNAVEDSFSEDLMVRLALFFGALLGYISFAKSSDRFETQVFTFDWGVRATMLCEPMELLESYCSIINDPHVDKWEDQLVTVKALEVERQQILEASEKYIEGV</sequence>
<protein>
    <submittedName>
        <fullName evidence="2">Protein kinase domain-containing protein</fullName>
    </submittedName>
</protein>
<keyword evidence="1" id="KW-1185">Reference proteome</keyword>